<evidence type="ECO:0000256" key="5">
    <source>
        <dbReference type="SAM" id="Phobius"/>
    </source>
</evidence>
<dbReference type="EMBL" id="JXTB01000558">
    <property type="protein sequence ID" value="PON36680.1"/>
    <property type="molecule type" value="Genomic_DNA"/>
</dbReference>
<keyword evidence="5" id="KW-0472">Membrane</keyword>
<keyword evidence="5" id="KW-1133">Transmembrane helix</keyword>
<comment type="caution">
    <text evidence="7">The sequence shown here is derived from an EMBL/GenBank/DDBJ whole genome shotgun (WGS) entry which is preliminary data.</text>
</comment>
<dbReference type="Pfam" id="PF00201">
    <property type="entry name" value="UDPGT"/>
    <property type="match status" value="1"/>
</dbReference>
<dbReference type="GO" id="GO:0008194">
    <property type="term" value="F:UDP-glycosyltransferase activity"/>
    <property type="evidence" value="ECO:0007669"/>
    <property type="project" value="InterPro"/>
</dbReference>
<dbReference type="OrthoDB" id="5835829at2759"/>
<name>A0A2P5AJF1_PARAD</name>
<accession>A0A2P5AJF1</accession>
<evidence type="ECO:0000313" key="7">
    <source>
        <dbReference type="EMBL" id="PON36680.1"/>
    </source>
</evidence>
<dbReference type="PROSITE" id="PS00375">
    <property type="entry name" value="UDPGT"/>
    <property type="match status" value="1"/>
</dbReference>
<evidence type="ECO:0000259" key="6">
    <source>
        <dbReference type="Pfam" id="PF26168"/>
    </source>
</evidence>
<dbReference type="PANTHER" id="PTHR48044:SF48">
    <property type="entry name" value="GLYCOSYLTRANSFERASE"/>
    <property type="match status" value="1"/>
</dbReference>
<reference evidence="8" key="1">
    <citation type="submission" date="2016-06" db="EMBL/GenBank/DDBJ databases">
        <title>Parallel loss of symbiosis genes in relatives of nitrogen-fixing non-legume Parasponia.</title>
        <authorList>
            <person name="Van Velzen R."/>
            <person name="Holmer R."/>
            <person name="Bu F."/>
            <person name="Rutten L."/>
            <person name="Van Zeijl A."/>
            <person name="Liu W."/>
            <person name="Santuari L."/>
            <person name="Cao Q."/>
            <person name="Sharma T."/>
            <person name="Shen D."/>
            <person name="Roswanjaya Y."/>
            <person name="Wardhani T."/>
            <person name="Kalhor M.S."/>
            <person name="Jansen J."/>
            <person name="Van den Hoogen J."/>
            <person name="Gungor B."/>
            <person name="Hartog M."/>
            <person name="Hontelez J."/>
            <person name="Verver J."/>
            <person name="Yang W.-C."/>
            <person name="Schijlen E."/>
            <person name="Repin R."/>
            <person name="Schilthuizen M."/>
            <person name="Schranz E."/>
            <person name="Heidstra R."/>
            <person name="Miyata K."/>
            <person name="Fedorova E."/>
            <person name="Kohlen W."/>
            <person name="Bisseling T."/>
            <person name="Smit S."/>
            <person name="Geurts R."/>
        </authorList>
    </citation>
    <scope>NUCLEOTIDE SEQUENCE [LARGE SCALE GENOMIC DNA]</scope>
    <source>
        <strain evidence="8">cv. WU1-14</strain>
    </source>
</reference>
<keyword evidence="8" id="KW-1185">Reference proteome</keyword>
<dbReference type="PANTHER" id="PTHR48044">
    <property type="entry name" value="GLYCOSYLTRANSFERASE"/>
    <property type="match status" value="1"/>
</dbReference>
<dbReference type="CDD" id="cd03784">
    <property type="entry name" value="GT1_Gtf-like"/>
    <property type="match status" value="1"/>
</dbReference>
<evidence type="ECO:0000256" key="2">
    <source>
        <dbReference type="ARBA" id="ARBA00022679"/>
    </source>
</evidence>
<proteinExistence type="inferred from homology"/>
<dbReference type="Proteomes" id="UP000237105">
    <property type="component" value="Unassembled WGS sequence"/>
</dbReference>
<keyword evidence="2 3" id="KW-0808">Transferase</keyword>
<evidence type="ECO:0000256" key="1">
    <source>
        <dbReference type="ARBA" id="ARBA00009995"/>
    </source>
</evidence>
<dbReference type="SUPFAM" id="SSF53756">
    <property type="entry name" value="UDP-Glycosyltransferase/glycogen phosphorylase"/>
    <property type="match status" value="1"/>
</dbReference>
<dbReference type="Gene3D" id="3.40.50.2000">
    <property type="entry name" value="Glycogen Phosphorylase B"/>
    <property type="match status" value="2"/>
</dbReference>
<evidence type="ECO:0000313" key="8">
    <source>
        <dbReference type="Proteomes" id="UP000237105"/>
    </source>
</evidence>
<comment type="similarity">
    <text evidence="1 3">Belongs to the UDP-glycosyltransferase family.</text>
</comment>
<evidence type="ECO:0000256" key="3">
    <source>
        <dbReference type="RuleBase" id="RU003718"/>
    </source>
</evidence>
<gene>
    <name evidence="7" type="ORF">PanWU01x14_326410</name>
</gene>
<feature type="non-terminal residue" evidence="7">
    <location>
        <position position="1"/>
    </location>
</feature>
<feature type="transmembrane region" description="Helical" evidence="5">
    <location>
        <begin position="468"/>
        <end position="487"/>
    </location>
</feature>
<dbReference type="InterPro" id="IPR058980">
    <property type="entry name" value="Glyco_transf_N"/>
</dbReference>
<dbReference type="Pfam" id="PF26168">
    <property type="entry name" value="Glyco_transf_N"/>
    <property type="match status" value="1"/>
</dbReference>
<feature type="domain" description="Glycosyltransferase N-terminal" evidence="6">
    <location>
        <begin position="1"/>
        <end position="227"/>
    </location>
</feature>
<keyword evidence="3" id="KW-0328">Glycosyltransferase</keyword>
<dbReference type="InterPro" id="IPR002213">
    <property type="entry name" value="UDP_glucos_trans"/>
</dbReference>
<dbReference type="InterPro" id="IPR035595">
    <property type="entry name" value="UDP_glycos_trans_CS"/>
</dbReference>
<dbReference type="AlphaFoldDB" id="A0A2P5AJF1"/>
<keyword evidence="5" id="KW-0812">Transmembrane</keyword>
<protein>
    <recommendedName>
        <fullName evidence="4">Glycosyltransferase</fullName>
        <ecNumber evidence="4">2.4.1.-</ecNumber>
    </recommendedName>
</protein>
<organism evidence="7 8">
    <name type="scientific">Parasponia andersonii</name>
    <name type="common">Sponia andersonii</name>
    <dbReference type="NCBI Taxonomy" id="3476"/>
    <lineage>
        <taxon>Eukaryota</taxon>
        <taxon>Viridiplantae</taxon>
        <taxon>Streptophyta</taxon>
        <taxon>Embryophyta</taxon>
        <taxon>Tracheophyta</taxon>
        <taxon>Spermatophyta</taxon>
        <taxon>Magnoliopsida</taxon>
        <taxon>eudicotyledons</taxon>
        <taxon>Gunneridae</taxon>
        <taxon>Pentapetalae</taxon>
        <taxon>rosids</taxon>
        <taxon>fabids</taxon>
        <taxon>Rosales</taxon>
        <taxon>Cannabaceae</taxon>
        <taxon>Parasponia</taxon>
    </lineage>
</organism>
<feature type="transmembrane region" description="Helical" evidence="5">
    <location>
        <begin position="493"/>
        <end position="510"/>
    </location>
</feature>
<dbReference type="FunFam" id="3.40.50.2000:FF:000060">
    <property type="entry name" value="Glycosyltransferase"/>
    <property type="match status" value="1"/>
</dbReference>
<dbReference type="GO" id="GO:1901137">
    <property type="term" value="P:carbohydrate derivative biosynthetic process"/>
    <property type="evidence" value="ECO:0007669"/>
    <property type="project" value="UniProtKB-ARBA"/>
</dbReference>
<evidence type="ECO:0000256" key="4">
    <source>
        <dbReference type="RuleBase" id="RU362057"/>
    </source>
</evidence>
<dbReference type="EC" id="2.4.1.-" evidence="4"/>
<sequence length="511" mass="57563">VVVVMVPFPAQSHLNQLLQLSHVLSSYDIPVHYVGSALHNSQVKSRASIPLHHLTKIHFHDFPTPVFRSSPLNPDAKTKFPEHDLPLLKAITVLRQPVTALLQSLSKTATRLVVVYDTFMASLVQDVVSLPNAEAYSFDSASIFSCFTITCKALGRRDKVRIKNLPSAKSCFPSVFINFMFSQAIISDIFKAGSLYNSCRAIEGSFIDILANDNIFGRKKMWSVGPLLETTKFKELRDADMCLFQWLDKQERSSVLYVSFGTTTTLSDKEIKELALGLERSRVKFIWVLRDADKIDISGENEGRRPQLPDGFEERIRGMRMGMVVREWVSQVAILRHTSTGGFMSHCGWNSCTESISMGVPIAAWPMHSDQPFNAVLITDVLKVGVAVMEWRQRDELVSSSMITRAVKKLMASEQGDEIRKRAEKMGEAVKCSVSKGGDSRSEWDSFIAHITRKGSSVKNHKIHSIRLKLAILLVHLSVPFVFGSNFFNAKKVRMFVCFFFLSLIIFLFIF</sequence>